<dbReference type="Proteomes" id="UP001165074">
    <property type="component" value="Unassembled WGS sequence"/>
</dbReference>
<reference evidence="1" key="1">
    <citation type="submission" date="2023-03" db="EMBL/GenBank/DDBJ databases">
        <title>Actinoallomurus iriomotensis NBRC 103684.</title>
        <authorList>
            <person name="Ichikawa N."/>
            <person name="Sato H."/>
            <person name="Tonouchi N."/>
        </authorList>
    </citation>
    <scope>NUCLEOTIDE SEQUENCE</scope>
    <source>
        <strain evidence="1">NBRC 103684</strain>
    </source>
</reference>
<name>A0A9W6S171_9ACTN</name>
<gene>
    <name evidence="1" type="ORF">Airi02_014750</name>
</gene>
<evidence type="ECO:0000313" key="1">
    <source>
        <dbReference type="EMBL" id="GLY83545.1"/>
    </source>
</evidence>
<organism evidence="1 2">
    <name type="scientific">Actinoallomurus iriomotensis</name>
    <dbReference type="NCBI Taxonomy" id="478107"/>
    <lineage>
        <taxon>Bacteria</taxon>
        <taxon>Bacillati</taxon>
        <taxon>Actinomycetota</taxon>
        <taxon>Actinomycetes</taxon>
        <taxon>Streptosporangiales</taxon>
        <taxon>Thermomonosporaceae</taxon>
        <taxon>Actinoallomurus</taxon>
    </lineage>
</organism>
<dbReference type="AlphaFoldDB" id="A0A9W6S171"/>
<evidence type="ECO:0000313" key="2">
    <source>
        <dbReference type="Proteomes" id="UP001165074"/>
    </source>
</evidence>
<sequence length="45" mass="4990">MGITINSLTVGLDERDLDVDQRQAVRTAIDHLAEVCKLLDGLKPR</sequence>
<dbReference type="RefSeq" id="WP_285567997.1">
    <property type="nucleotide sequence ID" value="NZ_BSTK01000002.1"/>
</dbReference>
<accession>A0A9W6S171</accession>
<proteinExistence type="predicted"/>
<dbReference type="EMBL" id="BSTK01000002">
    <property type="protein sequence ID" value="GLY83545.1"/>
    <property type="molecule type" value="Genomic_DNA"/>
</dbReference>
<protein>
    <submittedName>
        <fullName evidence="1">Uncharacterized protein</fullName>
    </submittedName>
</protein>
<comment type="caution">
    <text evidence="1">The sequence shown here is derived from an EMBL/GenBank/DDBJ whole genome shotgun (WGS) entry which is preliminary data.</text>
</comment>
<keyword evidence="2" id="KW-1185">Reference proteome</keyword>